<feature type="domain" description="HipA-like C-terminal" evidence="4">
    <location>
        <begin position="148"/>
        <end position="382"/>
    </location>
</feature>
<dbReference type="InterPro" id="IPR052028">
    <property type="entry name" value="HipA_Ser/Thr_kinase"/>
</dbReference>
<evidence type="ECO:0000259" key="4">
    <source>
        <dbReference type="Pfam" id="PF07804"/>
    </source>
</evidence>
<proteinExistence type="inferred from homology"/>
<dbReference type="NCBIfam" id="TIGR03071">
    <property type="entry name" value="couple_hipA"/>
    <property type="match status" value="1"/>
</dbReference>
<accession>A0ABV5KFM6</accession>
<gene>
    <name evidence="6" type="ORF">ACFFRI_20595</name>
</gene>
<dbReference type="RefSeq" id="WP_140009223.1">
    <property type="nucleotide sequence ID" value="NZ_JBHMDG010000034.1"/>
</dbReference>
<evidence type="ECO:0000313" key="6">
    <source>
        <dbReference type="EMBL" id="MFB9315456.1"/>
    </source>
</evidence>
<evidence type="ECO:0000313" key="7">
    <source>
        <dbReference type="Proteomes" id="UP001589750"/>
    </source>
</evidence>
<reference evidence="6 7" key="1">
    <citation type="submission" date="2024-09" db="EMBL/GenBank/DDBJ databases">
        <authorList>
            <person name="Sun Q."/>
            <person name="Mori K."/>
        </authorList>
    </citation>
    <scope>NUCLEOTIDE SEQUENCE [LARGE SCALE GENOMIC DNA]</scope>
    <source>
        <strain evidence="6 7">JCM 9626</strain>
    </source>
</reference>
<name>A0ABV5KFM6_9ACTN</name>
<protein>
    <submittedName>
        <fullName evidence="6">HipA domain-containing protein</fullName>
    </submittedName>
</protein>
<evidence type="ECO:0000256" key="3">
    <source>
        <dbReference type="ARBA" id="ARBA00022777"/>
    </source>
</evidence>
<dbReference type="Gene3D" id="1.10.1070.20">
    <property type="match status" value="1"/>
</dbReference>
<sequence length="422" mass="45346">MTADALDLWLYDTRAARLTRTRRDLPQLEWTTEAIDRWGEGSRVVSNLLPVGAHAYPGAVKAFLDGYLPEGQSRTHHAVEAGVDSDDTFGLIATYGRDIAGAIIVVGEDASPTPAHAQYVPLDQTYVAERLSKASRHTGRLDARDSFSSLPGMVPKILLHRDEQGWLACRGGAPSTWIIKRSHDADGPAADVIDTEVLALACAARIGLGNITAEILHLGDMRAIAVPRYDRRVLADGTIGRVHQEDLAQAIGLNTGDANRKLQRGAATMPSLGHAARVLEASGSTTDPLLALVTFNFALGNTDMHAKNLSFLRSPTGRVILAPAYDVSMHLHAPDHNGQVAMQINGKNYFDDIGVSDLQAESRSWGLPVPRATATIVETLASLGAALLAERETGSHPGVTEHAWDHVQARVEALVRDASDRS</sequence>
<comment type="caution">
    <text evidence="6">The sequence shown here is derived from an EMBL/GenBank/DDBJ whole genome shotgun (WGS) entry which is preliminary data.</text>
</comment>
<dbReference type="InterPro" id="IPR012893">
    <property type="entry name" value="HipA-like_C"/>
</dbReference>
<comment type="similarity">
    <text evidence="1">Belongs to the HipA Ser/Thr kinase family.</text>
</comment>
<dbReference type="PANTHER" id="PTHR37419">
    <property type="entry name" value="SERINE/THREONINE-PROTEIN KINASE TOXIN HIPA"/>
    <property type="match status" value="1"/>
</dbReference>
<evidence type="ECO:0000259" key="5">
    <source>
        <dbReference type="Pfam" id="PF13657"/>
    </source>
</evidence>
<dbReference type="Pfam" id="PF13657">
    <property type="entry name" value="Couple_hipA"/>
    <property type="match status" value="1"/>
</dbReference>
<dbReference type="PANTHER" id="PTHR37419:SF1">
    <property type="entry name" value="SERINE_THREONINE-PROTEIN KINASE TOXIN HIPA"/>
    <property type="match status" value="1"/>
</dbReference>
<keyword evidence="3" id="KW-0418">Kinase</keyword>
<evidence type="ECO:0000256" key="2">
    <source>
        <dbReference type="ARBA" id="ARBA00022679"/>
    </source>
</evidence>
<evidence type="ECO:0000256" key="1">
    <source>
        <dbReference type="ARBA" id="ARBA00010164"/>
    </source>
</evidence>
<keyword evidence="2" id="KW-0808">Transferase</keyword>
<organism evidence="6 7">
    <name type="scientific">Nocardioides plantarum</name>
    <dbReference type="NCBI Taxonomy" id="29299"/>
    <lineage>
        <taxon>Bacteria</taxon>
        <taxon>Bacillati</taxon>
        <taxon>Actinomycetota</taxon>
        <taxon>Actinomycetes</taxon>
        <taxon>Propionibacteriales</taxon>
        <taxon>Nocardioidaceae</taxon>
        <taxon>Nocardioides</taxon>
    </lineage>
</organism>
<dbReference type="EMBL" id="JBHMDG010000034">
    <property type="protein sequence ID" value="MFB9315456.1"/>
    <property type="molecule type" value="Genomic_DNA"/>
</dbReference>
<keyword evidence="7" id="KW-1185">Reference proteome</keyword>
<dbReference type="Proteomes" id="UP001589750">
    <property type="component" value="Unassembled WGS sequence"/>
</dbReference>
<feature type="domain" description="HipA N-terminal subdomain 1" evidence="5">
    <location>
        <begin position="6"/>
        <end position="105"/>
    </location>
</feature>
<dbReference type="InterPro" id="IPR017508">
    <property type="entry name" value="HipA_N1"/>
</dbReference>
<dbReference type="Pfam" id="PF07804">
    <property type="entry name" value="HipA_C"/>
    <property type="match status" value="1"/>
</dbReference>